<gene>
    <name evidence="2" type="ORF">H9627_05640</name>
</gene>
<protein>
    <submittedName>
        <fullName evidence="2">Uncharacterized protein</fullName>
    </submittedName>
</protein>
<keyword evidence="1" id="KW-0472">Membrane</keyword>
<accession>A0A8I0HNF1</accession>
<organism evidence="2 3">
    <name type="scientific">Corynebacterium gallinarum</name>
    <dbReference type="NCBI Taxonomy" id="2762214"/>
    <lineage>
        <taxon>Bacteria</taxon>
        <taxon>Bacillati</taxon>
        <taxon>Actinomycetota</taxon>
        <taxon>Actinomycetes</taxon>
        <taxon>Mycobacteriales</taxon>
        <taxon>Corynebacteriaceae</taxon>
        <taxon>Corynebacterium</taxon>
    </lineage>
</organism>
<evidence type="ECO:0000313" key="2">
    <source>
        <dbReference type="EMBL" id="MBD8029811.1"/>
    </source>
</evidence>
<dbReference type="Proteomes" id="UP000650224">
    <property type="component" value="Unassembled WGS sequence"/>
</dbReference>
<dbReference type="RefSeq" id="WP_191733039.1">
    <property type="nucleotide sequence ID" value="NZ_JACSPR010000003.1"/>
</dbReference>
<name>A0A8I0HNF1_9CORY</name>
<evidence type="ECO:0000256" key="1">
    <source>
        <dbReference type="SAM" id="Phobius"/>
    </source>
</evidence>
<keyword evidence="1" id="KW-1133">Transmembrane helix</keyword>
<feature type="transmembrane region" description="Helical" evidence="1">
    <location>
        <begin position="40"/>
        <end position="63"/>
    </location>
</feature>
<keyword evidence="1" id="KW-0812">Transmembrane</keyword>
<reference evidence="2 3" key="1">
    <citation type="submission" date="2020-08" db="EMBL/GenBank/DDBJ databases">
        <title>A Genomic Blueprint of the Chicken Gut Microbiome.</title>
        <authorList>
            <person name="Gilroy R."/>
            <person name="Ravi A."/>
            <person name="Getino M."/>
            <person name="Pursley I."/>
            <person name="Horton D.L."/>
            <person name="Alikhan N.-F."/>
            <person name="Baker D."/>
            <person name="Gharbi K."/>
            <person name="Hall N."/>
            <person name="Watson M."/>
            <person name="Adriaenssens E.M."/>
            <person name="Foster-Nyarko E."/>
            <person name="Jarju S."/>
            <person name="Secka A."/>
            <person name="Antonio M."/>
            <person name="Oren A."/>
            <person name="Chaudhuri R."/>
            <person name="La Ragione R.M."/>
            <person name="Hildebrand F."/>
            <person name="Pallen M.J."/>
        </authorList>
    </citation>
    <scope>NUCLEOTIDE SEQUENCE [LARGE SCALE GENOMIC DNA]</scope>
    <source>
        <strain evidence="2 3">Sa1YVA5</strain>
    </source>
</reference>
<feature type="transmembrane region" description="Helical" evidence="1">
    <location>
        <begin position="83"/>
        <end position="107"/>
    </location>
</feature>
<evidence type="ECO:0000313" key="3">
    <source>
        <dbReference type="Proteomes" id="UP000650224"/>
    </source>
</evidence>
<dbReference type="EMBL" id="JACSPR010000003">
    <property type="protein sequence ID" value="MBD8029811.1"/>
    <property type="molecule type" value="Genomic_DNA"/>
</dbReference>
<dbReference type="AlphaFoldDB" id="A0A8I0HNF1"/>
<sequence>MLTATSGPWGYLIAALVTAILGIVLGVVAWLGFTATEITFLTLAGLGWVCAGIATFILLGLHVMADTKRQTSGLYISNPTQKLLQYAAMGLGVIGVIITAVEIALWFGKAFGA</sequence>
<comment type="caution">
    <text evidence="2">The sequence shown here is derived from an EMBL/GenBank/DDBJ whole genome shotgun (WGS) entry which is preliminary data.</text>
</comment>
<proteinExistence type="predicted"/>
<keyword evidence="3" id="KW-1185">Reference proteome</keyword>
<feature type="transmembrane region" description="Helical" evidence="1">
    <location>
        <begin position="12"/>
        <end position="33"/>
    </location>
</feature>